<evidence type="ECO:0000256" key="2">
    <source>
        <dbReference type="ARBA" id="ARBA00004141"/>
    </source>
</evidence>
<name>A0A9W9YZA5_9CNID</name>
<dbReference type="Gene3D" id="1.20.120.1770">
    <property type="match status" value="1"/>
</dbReference>
<dbReference type="InterPro" id="IPR045150">
    <property type="entry name" value="CYB561D1/2"/>
</dbReference>
<organism evidence="14 15">
    <name type="scientific">Desmophyllum pertusum</name>
    <dbReference type="NCBI Taxonomy" id="174260"/>
    <lineage>
        <taxon>Eukaryota</taxon>
        <taxon>Metazoa</taxon>
        <taxon>Cnidaria</taxon>
        <taxon>Anthozoa</taxon>
        <taxon>Hexacorallia</taxon>
        <taxon>Scleractinia</taxon>
        <taxon>Caryophylliina</taxon>
        <taxon>Caryophylliidae</taxon>
        <taxon>Desmophyllum</taxon>
    </lineage>
</organism>
<reference evidence="14" key="1">
    <citation type="submission" date="2023-01" db="EMBL/GenBank/DDBJ databases">
        <title>Genome assembly of the deep-sea coral Lophelia pertusa.</title>
        <authorList>
            <person name="Herrera S."/>
            <person name="Cordes E."/>
        </authorList>
    </citation>
    <scope>NUCLEOTIDE SEQUENCE</scope>
    <source>
        <strain evidence="14">USNM1676648</strain>
        <tissue evidence="14">Polyp</tissue>
    </source>
</reference>
<keyword evidence="7" id="KW-0249">Electron transport</keyword>
<keyword evidence="8 12" id="KW-1133">Transmembrane helix</keyword>
<dbReference type="GO" id="GO:0046872">
    <property type="term" value="F:metal ion binding"/>
    <property type="evidence" value="ECO:0007669"/>
    <property type="project" value="UniProtKB-KW"/>
</dbReference>
<dbReference type="GO" id="GO:0140571">
    <property type="term" value="F:transmembrane ascorbate ferrireductase activity"/>
    <property type="evidence" value="ECO:0007669"/>
    <property type="project" value="UniProtKB-EC"/>
</dbReference>
<evidence type="ECO:0000256" key="9">
    <source>
        <dbReference type="ARBA" id="ARBA00023004"/>
    </source>
</evidence>
<evidence type="ECO:0000256" key="10">
    <source>
        <dbReference type="ARBA" id="ARBA00023136"/>
    </source>
</evidence>
<comment type="subcellular location">
    <subcellularLocation>
        <location evidence="2">Membrane</location>
        <topology evidence="2">Multi-pass membrane protein</topology>
    </subcellularLocation>
</comment>
<dbReference type="EC" id="7.2.1.3" evidence="11"/>
<dbReference type="InterPro" id="IPR006593">
    <property type="entry name" value="Cyt_b561/ferric_Rdtase_TM"/>
</dbReference>
<feature type="transmembrane region" description="Helical" evidence="12">
    <location>
        <begin position="70"/>
        <end position="88"/>
    </location>
</feature>
<comment type="cofactor">
    <cofactor evidence="1">
        <name>heme b</name>
        <dbReference type="ChEBI" id="CHEBI:60344"/>
    </cofactor>
</comment>
<evidence type="ECO:0000256" key="11">
    <source>
        <dbReference type="ARBA" id="ARBA00024225"/>
    </source>
</evidence>
<evidence type="ECO:0000256" key="8">
    <source>
        <dbReference type="ARBA" id="ARBA00022989"/>
    </source>
</evidence>
<dbReference type="GO" id="GO:0020037">
    <property type="term" value="F:heme binding"/>
    <property type="evidence" value="ECO:0007669"/>
    <property type="project" value="TreeGrafter"/>
</dbReference>
<keyword evidence="3" id="KW-0813">Transport</keyword>
<evidence type="ECO:0000256" key="3">
    <source>
        <dbReference type="ARBA" id="ARBA00022448"/>
    </source>
</evidence>
<dbReference type="Pfam" id="PF03188">
    <property type="entry name" value="Cytochrom_B561"/>
    <property type="match status" value="1"/>
</dbReference>
<evidence type="ECO:0000259" key="13">
    <source>
        <dbReference type="PROSITE" id="PS50939"/>
    </source>
</evidence>
<evidence type="ECO:0000256" key="7">
    <source>
        <dbReference type="ARBA" id="ARBA00022982"/>
    </source>
</evidence>
<keyword evidence="9" id="KW-0408">Iron</keyword>
<accession>A0A9W9YZA5</accession>
<evidence type="ECO:0000313" key="14">
    <source>
        <dbReference type="EMBL" id="KAJ7370793.1"/>
    </source>
</evidence>
<gene>
    <name evidence="14" type="primary">FRRS1_6</name>
    <name evidence="14" type="ORF">OS493_029783</name>
</gene>
<protein>
    <recommendedName>
        <fullName evidence="11">ascorbate ferrireductase (transmembrane)</fullName>
        <ecNumber evidence="11">7.2.1.3</ecNumber>
    </recommendedName>
</protein>
<evidence type="ECO:0000256" key="4">
    <source>
        <dbReference type="ARBA" id="ARBA00022617"/>
    </source>
</evidence>
<dbReference type="AlphaFoldDB" id="A0A9W9YZA5"/>
<dbReference type="PANTHER" id="PTHR15422:SF24">
    <property type="entry name" value="DOMON RELATED DOMAIN-CONTAINING PROTEIN"/>
    <property type="match status" value="1"/>
</dbReference>
<dbReference type="PANTHER" id="PTHR15422">
    <property type="entry name" value="OS05G0565100 PROTEIN"/>
    <property type="match status" value="1"/>
</dbReference>
<evidence type="ECO:0000256" key="1">
    <source>
        <dbReference type="ARBA" id="ARBA00001970"/>
    </source>
</evidence>
<dbReference type="OrthoDB" id="2419613at2759"/>
<evidence type="ECO:0000256" key="6">
    <source>
        <dbReference type="ARBA" id="ARBA00022723"/>
    </source>
</evidence>
<keyword evidence="6" id="KW-0479">Metal-binding</keyword>
<keyword evidence="4" id="KW-0349">Heme</keyword>
<dbReference type="GO" id="GO:0016020">
    <property type="term" value="C:membrane"/>
    <property type="evidence" value="ECO:0007669"/>
    <property type="project" value="UniProtKB-SubCell"/>
</dbReference>
<evidence type="ECO:0000256" key="5">
    <source>
        <dbReference type="ARBA" id="ARBA00022692"/>
    </source>
</evidence>
<feature type="transmembrane region" description="Helical" evidence="12">
    <location>
        <begin position="35"/>
        <end position="58"/>
    </location>
</feature>
<keyword evidence="15" id="KW-1185">Reference proteome</keyword>
<dbReference type="EMBL" id="MU826856">
    <property type="protein sequence ID" value="KAJ7370793.1"/>
    <property type="molecule type" value="Genomic_DNA"/>
</dbReference>
<dbReference type="PROSITE" id="PS50939">
    <property type="entry name" value="CYTOCHROME_B561"/>
    <property type="match status" value="1"/>
</dbReference>
<keyword evidence="5 12" id="KW-0812">Transmembrane</keyword>
<feature type="domain" description="Cytochrome b561" evidence="13">
    <location>
        <begin position="1"/>
        <end position="96"/>
    </location>
</feature>
<comment type="caution">
    <text evidence="14">The sequence shown here is derived from an EMBL/GenBank/DDBJ whole genome shotgun (WGS) entry which is preliminary data.</text>
</comment>
<keyword evidence="10 12" id="KW-0472">Membrane</keyword>
<evidence type="ECO:0000313" key="15">
    <source>
        <dbReference type="Proteomes" id="UP001163046"/>
    </source>
</evidence>
<dbReference type="Proteomes" id="UP001163046">
    <property type="component" value="Unassembled WGS sequence"/>
</dbReference>
<dbReference type="SMART" id="SM00665">
    <property type="entry name" value="B561"/>
    <property type="match status" value="1"/>
</dbReference>
<proteinExistence type="predicted"/>
<dbReference type="CDD" id="cd08760">
    <property type="entry name" value="Cyt_b561_FRRS1_like"/>
    <property type="match status" value="1"/>
</dbReference>
<dbReference type="GO" id="GO:0140575">
    <property type="term" value="F:transmembrane monodehydroascorbate reductase activity"/>
    <property type="evidence" value="ECO:0007669"/>
    <property type="project" value="InterPro"/>
</dbReference>
<evidence type="ECO:0000256" key="12">
    <source>
        <dbReference type="SAM" id="Phobius"/>
    </source>
</evidence>
<sequence length="96" mass="10576">MVVAWVVFATLAIFTARYMKDSWGKLFGLKAWFQVHRALTVSCLICTLVGFVLVFVHVEGWSEADVAHSVLGLIITVLVCVQPIMALMRPGPAAEK</sequence>